<sequence>MGKLEYDKKCATNPDETKKLSRQFENLISHKIIIFILTRVTSRPVSARLTNNSSSQRRTENGKRIDDRTAQMDPDQEQHGFDDVTTVTKHLNDYQIILWSIEGRQTVPINPSSLAYSTKMVIECVRSLASRSASTAKTE</sequence>
<keyword evidence="3" id="KW-1185">Reference proteome</keyword>
<evidence type="ECO:0000313" key="3">
    <source>
        <dbReference type="Proteomes" id="UP000008281"/>
    </source>
</evidence>
<accession>E3MIH9</accession>
<feature type="region of interest" description="Disordered" evidence="1">
    <location>
        <begin position="46"/>
        <end position="80"/>
    </location>
</feature>
<organism evidence="3">
    <name type="scientific">Caenorhabditis remanei</name>
    <name type="common">Caenorhabditis vulgaris</name>
    <dbReference type="NCBI Taxonomy" id="31234"/>
    <lineage>
        <taxon>Eukaryota</taxon>
        <taxon>Metazoa</taxon>
        <taxon>Ecdysozoa</taxon>
        <taxon>Nematoda</taxon>
        <taxon>Chromadorea</taxon>
        <taxon>Rhabditida</taxon>
        <taxon>Rhabditina</taxon>
        <taxon>Rhabditomorpha</taxon>
        <taxon>Rhabditoidea</taxon>
        <taxon>Rhabditidae</taxon>
        <taxon>Peloderinae</taxon>
        <taxon>Caenorhabditis</taxon>
    </lineage>
</organism>
<evidence type="ECO:0000313" key="2">
    <source>
        <dbReference type="EMBL" id="EFP02602.1"/>
    </source>
</evidence>
<dbReference type="AlphaFoldDB" id="E3MIH9"/>
<feature type="compositionally biased region" description="Basic and acidic residues" evidence="1">
    <location>
        <begin position="57"/>
        <end position="80"/>
    </location>
</feature>
<proteinExistence type="predicted"/>
<feature type="compositionally biased region" description="Polar residues" evidence="1">
    <location>
        <begin position="46"/>
        <end position="56"/>
    </location>
</feature>
<protein>
    <submittedName>
        <fullName evidence="2">Uncharacterized protein</fullName>
    </submittedName>
</protein>
<dbReference type="InParanoid" id="E3MIH9"/>
<dbReference type="Proteomes" id="UP000008281">
    <property type="component" value="Unassembled WGS sequence"/>
</dbReference>
<evidence type="ECO:0000256" key="1">
    <source>
        <dbReference type="SAM" id="MobiDB-lite"/>
    </source>
</evidence>
<dbReference type="HOGENOM" id="CLU_1847002_0_0_1"/>
<dbReference type="EMBL" id="DS268448">
    <property type="protein sequence ID" value="EFP02602.1"/>
    <property type="molecule type" value="Genomic_DNA"/>
</dbReference>
<name>E3MIH9_CAERE</name>
<gene>
    <name evidence="2" type="ORF">CRE_02329</name>
</gene>
<reference evidence="2" key="1">
    <citation type="submission" date="2007-07" db="EMBL/GenBank/DDBJ databases">
        <title>PCAP assembly of the Caenorhabditis remanei genome.</title>
        <authorList>
            <consortium name="The Caenorhabditis remanei Sequencing Consortium"/>
            <person name="Wilson R.K."/>
        </authorList>
    </citation>
    <scope>NUCLEOTIDE SEQUENCE [LARGE SCALE GENOMIC DNA]</scope>
    <source>
        <strain evidence="2">PB4641</strain>
    </source>
</reference>